<dbReference type="Proteomes" id="UP000374630">
    <property type="component" value="Unassembled WGS sequence"/>
</dbReference>
<dbReference type="InterPro" id="IPR012341">
    <property type="entry name" value="6hp_glycosidase-like_sf"/>
</dbReference>
<evidence type="ECO:0000313" key="4">
    <source>
        <dbReference type="EMBL" id="KAA8817031.1"/>
    </source>
</evidence>
<comment type="similarity">
    <text evidence="1">Belongs to the glycosyl hydrolase 8 (cellulase D) family.</text>
</comment>
<dbReference type="EMBL" id="RZNZ01000018">
    <property type="protein sequence ID" value="KAA8817031.1"/>
    <property type="molecule type" value="Genomic_DNA"/>
</dbReference>
<dbReference type="Proteomes" id="UP000345527">
    <property type="component" value="Unassembled WGS sequence"/>
</dbReference>
<accession>A0A5J5DSW1</accession>
<dbReference type="Gene3D" id="1.50.10.10">
    <property type="match status" value="1"/>
</dbReference>
<evidence type="ECO:0000313" key="6">
    <source>
        <dbReference type="Proteomes" id="UP000345527"/>
    </source>
</evidence>
<dbReference type="AlphaFoldDB" id="A0A5J5DSW1"/>
<keyword evidence="5" id="KW-0858">Xylan degradation</keyword>
<gene>
    <name evidence="5" type="ORF">EM848_04540</name>
    <name evidence="4" type="ORF">EMO90_10915</name>
</gene>
<dbReference type="GO" id="GO:0004553">
    <property type="term" value="F:hydrolase activity, hydrolyzing O-glycosyl compounds"/>
    <property type="evidence" value="ECO:0007669"/>
    <property type="project" value="InterPro"/>
</dbReference>
<protein>
    <submittedName>
        <fullName evidence="5">Xylanase</fullName>
    </submittedName>
</protein>
<name>A0A5J5DSW1_9BIFI</name>
<evidence type="ECO:0000256" key="2">
    <source>
        <dbReference type="ARBA" id="ARBA00022801"/>
    </source>
</evidence>
<evidence type="ECO:0000313" key="7">
    <source>
        <dbReference type="Proteomes" id="UP000374630"/>
    </source>
</evidence>
<dbReference type="GO" id="GO:0045493">
    <property type="term" value="P:xylan catabolic process"/>
    <property type="evidence" value="ECO:0007669"/>
    <property type="project" value="UniProtKB-KW"/>
</dbReference>
<dbReference type="RefSeq" id="WP_150353746.1">
    <property type="nucleotide sequence ID" value="NZ_RZNZ01000018.1"/>
</dbReference>
<dbReference type="EMBL" id="RZOA01000006">
    <property type="protein sequence ID" value="KAA8823803.1"/>
    <property type="molecule type" value="Genomic_DNA"/>
</dbReference>
<reference evidence="6 7" key="1">
    <citation type="journal article" date="2019" name="Syst. Appl. Microbiol.">
        <title>Characterization of Bifidobacterium species in feaces of the Egyptian fruit bat: Description of B. vespertilionis sp. nov. and B. rousetti sp. nov.</title>
        <authorList>
            <person name="Modesto M."/>
            <person name="Satti M."/>
            <person name="Watanabe K."/>
            <person name="Puglisi E."/>
            <person name="Morelli L."/>
            <person name="Huang C.-H."/>
            <person name="Liou J.-S."/>
            <person name="Miyashita M."/>
            <person name="Tamura T."/>
            <person name="Saito S."/>
            <person name="Mori K."/>
            <person name="Huang L."/>
            <person name="Sciavilla P."/>
            <person name="Sandri C."/>
            <person name="Spiezio C."/>
            <person name="Vitali F."/>
            <person name="Cavalieri D."/>
            <person name="Perpetuini G."/>
            <person name="Tofalo R."/>
            <person name="Bonetti A."/>
            <person name="Arita M."/>
            <person name="Mattarelli P."/>
        </authorList>
    </citation>
    <scope>NUCLEOTIDE SEQUENCE [LARGE SCALE GENOMIC DNA]</scope>
    <source>
        <strain evidence="4 7">RST16</strain>
        <strain evidence="5 6">RST8</strain>
    </source>
</reference>
<evidence type="ECO:0000256" key="1">
    <source>
        <dbReference type="ARBA" id="ARBA00009209"/>
    </source>
</evidence>
<organism evidence="5 6">
    <name type="scientific">Bifidobacterium vespertilionis</name>
    <dbReference type="NCBI Taxonomy" id="2562524"/>
    <lineage>
        <taxon>Bacteria</taxon>
        <taxon>Bacillati</taxon>
        <taxon>Actinomycetota</taxon>
        <taxon>Actinomycetes</taxon>
        <taxon>Bifidobacteriales</taxon>
        <taxon>Bifidobacteriaceae</taxon>
        <taxon>Bifidobacterium</taxon>
    </lineage>
</organism>
<keyword evidence="2 5" id="KW-0378">Hydrolase</keyword>
<dbReference type="OrthoDB" id="5482597at2"/>
<dbReference type="InterPro" id="IPR008928">
    <property type="entry name" value="6-hairpin_glycosidase_sf"/>
</dbReference>
<dbReference type="InterPro" id="IPR002037">
    <property type="entry name" value="Glyco_hydro_8"/>
</dbReference>
<evidence type="ECO:0000313" key="5">
    <source>
        <dbReference type="EMBL" id="KAA8823803.1"/>
    </source>
</evidence>
<dbReference type="Pfam" id="PF01270">
    <property type="entry name" value="Glyco_hydro_8"/>
    <property type="match status" value="1"/>
</dbReference>
<comment type="caution">
    <text evidence="5">The sequence shown here is derived from an EMBL/GenBank/DDBJ whole genome shotgun (WGS) entry which is preliminary data.</text>
</comment>
<evidence type="ECO:0000256" key="3">
    <source>
        <dbReference type="ARBA" id="ARBA00023295"/>
    </source>
</evidence>
<keyword evidence="3 5" id="KW-0326">Glycosidase</keyword>
<proteinExistence type="inferred from homology"/>
<dbReference type="PRINTS" id="PR00735">
    <property type="entry name" value="GLHYDRLASE8"/>
</dbReference>
<dbReference type="SUPFAM" id="SSF48208">
    <property type="entry name" value="Six-hairpin glycosidases"/>
    <property type="match status" value="1"/>
</dbReference>
<keyword evidence="5" id="KW-0624">Polysaccharide degradation</keyword>
<sequence length="435" mass="49037">MSSTDSFAHYPDSRPPSVFERLGYGREDILSRLERNWYEMFEGPNKIYWESDDDLGYVMDTGNNDVRTEGMSYAMMLAVQYDHRNVFDRIWGWAVRHMRMDGGDNAGYFAWSVQPDGTKNSLGPASDGEEYFAMALLLAARRWQGGYARQARELLDICLHKGEPGQSETTADGKPSPKFRGRAMWDPGNHQIRFVPDVDWTDPSYHLPHFYEQFERFAATYSEADRLFWKAAAKASRAHLANAVNAQTGLNPEYADFDGTPHAVDWGEHTWFYSDAYRTAGNIGLDVLWSAASGGVADDGNVADGDATNGCGASLELCNRVAALQRFLLTHDRTSVYAVDGTPFDEVTLHPVGLIAATAEGSIAAEHADPDRFPDAKRNARAWVDLLWNTPIRIGRRRYYDNFLYAFAFLALAGEYRFEWDDRADSNTNNDCKEN</sequence>
<keyword evidence="7" id="KW-1185">Reference proteome</keyword>
<keyword evidence="5" id="KW-0119">Carbohydrate metabolism</keyword>